<evidence type="ECO:0000313" key="3">
    <source>
        <dbReference type="EMBL" id="MBY6366702.1"/>
    </source>
</evidence>
<reference evidence="3 4" key="1">
    <citation type="submission" date="2020-06" db="EMBL/GenBank/DDBJ databases">
        <title>Taxonomy, biology and ecology of Rhodococcus bacteria occurring in California pistachio and other woody hosts as revealed by genome sequence analyses.</title>
        <authorList>
            <person name="Gai Y."/>
            <person name="Riely B."/>
        </authorList>
    </citation>
    <scope>NUCLEOTIDE SEQUENCE [LARGE SCALE GENOMIC DNA]</scope>
    <source>
        <strain evidence="3 4">BP-281</strain>
    </source>
</reference>
<name>A0ABS7P2Q8_9NOCA</name>
<gene>
    <name evidence="3" type="ORF">HQ603_08045</name>
</gene>
<comment type="caution">
    <text evidence="3">The sequence shown here is derived from an EMBL/GenBank/DDBJ whole genome shotgun (WGS) entry which is preliminary data.</text>
</comment>
<evidence type="ECO:0000256" key="1">
    <source>
        <dbReference type="SAM" id="MobiDB-lite"/>
    </source>
</evidence>
<dbReference type="Pfam" id="PF11239">
    <property type="entry name" value="DUF3040"/>
    <property type="match status" value="1"/>
</dbReference>
<accession>A0ABS7P2Q8</accession>
<organism evidence="3 4">
    <name type="scientific">Rhodococcoides corynebacterioides</name>
    <dbReference type="NCBI Taxonomy" id="53972"/>
    <lineage>
        <taxon>Bacteria</taxon>
        <taxon>Bacillati</taxon>
        <taxon>Actinomycetota</taxon>
        <taxon>Actinomycetes</taxon>
        <taxon>Mycobacteriales</taxon>
        <taxon>Nocardiaceae</taxon>
        <taxon>Rhodococcoides</taxon>
    </lineage>
</organism>
<sequence length="151" mass="15932">MPLSEHEQRMLDQIESALYAEDPKFASTVRGGRIRAASTRRRFQAIALFVVGLVLLIAGVALPFKPGGFPIISLVGFAVMFGAGVLLLVRKPGAAAAAESDGGEGDAPAPPTSGARRPGPTARGGSGQRGAKRPGFSARMEERFRRRFDQG</sequence>
<dbReference type="EMBL" id="JABUBU010000004">
    <property type="protein sequence ID" value="MBY6366702.1"/>
    <property type="molecule type" value="Genomic_DNA"/>
</dbReference>
<evidence type="ECO:0000256" key="2">
    <source>
        <dbReference type="SAM" id="Phobius"/>
    </source>
</evidence>
<evidence type="ECO:0000313" key="4">
    <source>
        <dbReference type="Proteomes" id="UP000825228"/>
    </source>
</evidence>
<dbReference type="RefSeq" id="WP_222684031.1">
    <property type="nucleotide sequence ID" value="NZ_JABUBT010000025.1"/>
</dbReference>
<feature type="compositionally biased region" description="Basic and acidic residues" evidence="1">
    <location>
        <begin position="139"/>
        <end position="151"/>
    </location>
</feature>
<keyword evidence="2" id="KW-0472">Membrane</keyword>
<feature type="transmembrane region" description="Helical" evidence="2">
    <location>
        <begin position="68"/>
        <end position="89"/>
    </location>
</feature>
<protein>
    <submittedName>
        <fullName evidence="3">DUF3040 domain-containing protein</fullName>
    </submittedName>
</protein>
<dbReference type="Proteomes" id="UP000825228">
    <property type="component" value="Unassembled WGS sequence"/>
</dbReference>
<dbReference type="InterPro" id="IPR021401">
    <property type="entry name" value="DUF3040"/>
</dbReference>
<keyword evidence="2" id="KW-1133">Transmembrane helix</keyword>
<feature type="transmembrane region" description="Helical" evidence="2">
    <location>
        <begin position="43"/>
        <end position="62"/>
    </location>
</feature>
<feature type="region of interest" description="Disordered" evidence="1">
    <location>
        <begin position="97"/>
        <end position="151"/>
    </location>
</feature>
<keyword evidence="2" id="KW-0812">Transmembrane</keyword>
<keyword evidence="4" id="KW-1185">Reference proteome</keyword>
<proteinExistence type="predicted"/>